<feature type="binding site" evidence="1">
    <location>
        <position position="97"/>
    </location>
    <ligand>
        <name>Zn(2+)</name>
        <dbReference type="ChEBI" id="CHEBI:29105"/>
    </ligand>
</feature>
<comment type="cofactor">
    <cofactor evidence="2">
        <name>Mn(2+)</name>
        <dbReference type="ChEBI" id="CHEBI:29035"/>
    </cofactor>
    <cofactor evidence="2">
        <name>Fe(2+)</name>
        <dbReference type="ChEBI" id="CHEBI:29033"/>
    </cofactor>
    <text evidence="2">Binds 1 Mn(2+) or Fe(2+) ion per subunit.</text>
</comment>
<dbReference type="InterPro" id="IPR002481">
    <property type="entry name" value="FUR"/>
</dbReference>
<reference evidence="4" key="1">
    <citation type="submission" date="2017-02" db="EMBL/GenBank/DDBJ databases">
        <authorList>
            <person name="Varghese N."/>
            <person name="Submissions S."/>
        </authorList>
    </citation>
    <scope>NUCLEOTIDE SEQUENCE [LARGE SCALE GENOMIC DNA]</scope>
    <source>
        <strain evidence="4">DSM 22385</strain>
    </source>
</reference>
<sequence length="138" mass="15429">MKPGIEQRLQAKGIKPTAMRNLVLNHLSMQQSAISLTELEKALAPVDRVTVYRTLKTFEDHCLVHAIDDGTGASRYALCKEDCDDSPHHDLHVHFHCSKCNETYCLPKTLIPALALPEGFKKEEMSLLVRGVCQNCSL</sequence>
<keyword evidence="4" id="KW-1185">Reference proteome</keyword>
<evidence type="ECO:0000256" key="1">
    <source>
        <dbReference type="PIRSR" id="PIRSR602481-1"/>
    </source>
</evidence>
<dbReference type="GO" id="GO:0008270">
    <property type="term" value="F:zinc ion binding"/>
    <property type="evidence" value="ECO:0007669"/>
    <property type="project" value="TreeGrafter"/>
</dbReference>
<dbReference type="AlphaFoldDB" id="A0A1T5A5S7"/>
<feature type="binding site" evidence="2">
    <location>
        <position position="90"/>
    </location>
    <ligand>
        <name>Fe cation</name>
        <dbReference type="ChEBI" id="CHEBI:24875"/>
    </ligand>
</feature>
<dbReference type="OrthoDB" id="594893at2"/>
<organism evidence="3 4">
    <name type="scientific">Daejeonella lutea</name>
    <dbReference type="NCBI Taxonomy" id="572036"/>
    <lineage>
        <taxon>Bacteria</taxon>
        <taxon>Pseudomonadati</taxon>
        <taxon>Bacteroidota</taxon>
        <taxon>Sphingobacteriia</taxon>
        <taxon>Sphingobacteriales</taxon>
        <taxon>Sphingobacteriaceae</taxon>
        <taxon>Daejeonella</taxon>
    </lineage>
</organism>
<proteinExistence type="predicted"/>
<feature type="binding site" evidence="1">
    <location>
        <position position="100"/>
    </location>
    <ligand>
        <name>Zn(2+)</name>
        <dbReference type="ChEBI" id="CHEBI:29105"/>
    </ligand>
</feature>
<dbReference type="InterPro" id="IPR036388">
    <property type="entry name" value="WH-like_DNA-bd_sf"/>
</dbReference>
<dbReference type="GO" id="GO:0000976">
    <property type="term" value="F:transcription cis-regulatory region binding"/>
    <property type="evidence" value="ECO:0007669"/>
    <property type="project" value="TreeGrafter"/>
</dbReference>
<feature type="binding site" evidence="1">
    <location>
        <position position="136"/>
    </location>
    <ligand>
        <name>Zn(2+)</name>
        <dbReference type="ChEBI" id="CHEBI:29105"/>
    </ligand>
</feature>
<dbReference type="STRING" id="572036.SAMN05661099_0363"/>
<dbReference type="Pfam" id="PF01475">
    <property type="entry name" value="FUR"/>
    <property type="match status" value="1"/>
</dbReference>
<keyword evidence="1" id="KW-0862">Zinc</keyword>
<evidence type="ECO:0000313" key="3">
    <source>
        <dbReference type="EMBL" id="SKB30372.1"/>
    </source>
</evidence>
<accession>A0A1T5A5S7</accession>
<dbReference type="Gene3D" id="1.10.10.10">
    <property type="entry name" value="Winged helix-like DNA-binding domain superfamily/Winged helix DNA-binding domain"/>
    <property type="match status" value="1"/>
</dbReference>
<dbReference type="Proteomes" id="UP000189981">
    <property type="component" value="Unassembled WGS sequence"/>
</dbReference>
<dbReference type="SUPFAM" id="SSF46785">
    <property type="entry name" value="Winged helix' DNA-binding domain"/>
    <property type="match status" value="1"/>
</dbReference>
<dbReference type="PANTHER" id="PTHR33202">
    <property type="entry name" value="ZINC UPTAKE REGULATION PROTEIN"/>
    <property type="match status" value="1"/>
</dbReference>
<dbReference type="PANTHER" id="PTHR33202:SF22">
    <property type="entry name" value="HYDROGEN PEROXIDE SENSITIVE REPRESSOR"/>
    <property type="match status" value="1"/>
</dbReference>
<dbReference type="RefSeq" id="WP_079700850.1">
    <property type="nucleotide sequence ID" value="NZ_FUYR01000001.1"/>
</dbReference>
<comment type="cofactor">
    <cofactor evidence="1">
        <name>Zn(2+)</name>
        <dbReference type="ChEBI" id="CHEBI:29105"/>
    </cofactor>
    <text evidence="1">Binds 1 zinc ion per subunit.</text>
</comment>
<evidence type="ECO:0000313" key="4">
    <source>
        <dbReference type="Proteomes" id="UP000189981"/>
    </source>
</evidence>
<dbReference type="GO" id="GO:1900376">
    <property type="term" value="P:regulation of secondary metabolite biosynthetic process"/>
    <property type="evidence" value="ECO:0007669"/>
    <property type="project" value="TreeGrafter"/>
</dbReference>
<feature type="binding site" evidence="1">
    <location>
        <position position="133"/>
    </location>
    <ligand>
        <name>Zn(2+)</name>
        <dbReference type="ChEBI" id="CHEBI:29105"/>
    </ligand>
</feature>
<keyword evidence="2" id="KW-0408">Iron</keyword>
<dbReference type="GO" id="GO:0045892">
    <property type="term" value="P:negative regulation of DNA-templated transcription"/>
    <property type="evidence" value="ECO:0007669"/>
    <property type="project" value="TreeGrafter"/>
</dbReference>
<name>A0A1T5A5S7_9SPHI</name>
<dbReference type="InterPro" id="IPR036390">
    <property type="entry name" value="WH_DNA-bd_sf"/>
</dbReference>
<keyword evidence="1" id="KW-0479">Metal-binding</keyword>
<dbReference type="EMBL" id="FUYR01000001">
    <property type="protein sequence ID" value="SKB30372.1"/>
    <property type="molecule type" value="Genomic_DNA"/>
</dbReference>
<gene>
    <name evidence="3" type="ORF">SAMN05661099_0363</name>
</gene>
<dbReference type="GO" id="GO:0003700">
    <property type="term" value="F:DNA-binding transcription factor activity"/>
    <property type="evidence" value="ECO:0007669"/>
    <property type="project" value="InterPro"/>
</dbReference>
<protein>
    <submittedName>
        <fullName evidence="3">Fur family transcriptional regulator, ferric uptake regulator</fullName>
    </submittedName>
</protein>
<evidence type="ECO:0000256" key="2">
    <source>
        <dbReference type="PIRSR" id="PIRSR602481-2"/>
    </source>
</evidence>
<feature type="binding site" evidence="2">
    <location>
        <position position="88"/>
    </location>
    <ligand>
        <name>Fe cation</name>
        <dbReference type="ChEBI" id="CHEBI:24875"/>
    </ligand>
</feature>